<feature type="chain" id="PRO_5039385480" description="PDZ domain-containing protein" evidence="1">
    <location>
        <begin position="24"/>
        <end position="353"/>
    </location>
</feature>
<evidence type="ECO:0000256" key="1">
    <source>
        <dbReference type="SAM" id="SignalP"/>
    </source>
</evidence>
<dbReference type="OrthoDB" id="2356897at2"/>
<sequence length="353" mass="36107">MTRQTWTAAVSALIFVISAAVLAMTPVPFVTYAPGATFDVLADAQQPPIDIAGAPSYAATGSLLIASTSVTRPDAPVSLPEVLYAHAAPDREVFPRDVVYAAGATNAEIRSKEVAQLGAAQSDAAAAALRAAGFPVRQVPMVQSVAQTGPAADKLFPGDFVLEIDGVATATTAAVRAQIEKRAIGDPVTFTVQRDLPDGTRGRLSVKIDTTASKTQASLPVWGGNLTMGYSYEPRITFHLDSSLGGSTAGLILALGVYDRITADNVINGRIVSGAGTIDGVGNVAAVGGIKEKLVSAERAGAEVFFVPSGNCADMDGVGSHARIVSVSTLDDAINALDALADPATEGLVKGCT</sequence>
<dbReference type="InterPro" id="IPR014721">
    <property type="entry name" value="Ribsml_uS5_D2-typ_fold_subgr"/>
</dbReference>
<comment type="caution">
    <text evidence="3">The sequence shown here is derived from an EMBL/GenBank/DDBJ whole genome shotgun (WGS) entry which is preliminary data.</text>
</comment>
<dbReference type="GO" id="GO:0006508">
    <property type="term" value="P:proteolysis"/>
    <property type="evidence" value="ECO:0007669"/>
    <property type="project" value="InterPro"/>
</dbReference>
<feature type="signal peptide" evidence="1">
    <location>
        <begin position="1"/>
        <end position="23"/>
    </location>
</feature>
<dbReference type="EMBL" id="PPCV01000001">
    <property type="protein sequence ID" value="RXW33270.1"/>
    <property type="molecule type" value="Genomic_DNA"/>
</dbReference>
<dbReference type="GO" id="GO:0004252">
    <property type="term" value="F:serine-type endopeptidase activity"/>
    <property type="evidence" value="ECO:0007669"/>
    <property type="project" value="InterPro"/>
</dbReference>
<dbReference type="Proteomes" id="UP000290624">
    <property type="component" value="Unassembled WGS sequence"/>
</dbReference>
<keyword evidence="4" id="KW-1185">Reference proteome</keyword>
<dbReference type="InterPro" id="IPR020568">
    <property type="entry name" value="Ribosomal_Su5_D2-typ_SF"/>
</dbReference>
<dbReference type="GO" id="GO:0004176">
    <property type="term" value="F:ATP-dependent peptidase activity"/>
    <property type="evidence" value="ECO:0007669"/>
    <property type="project" value="InterPro"/>
</dbReference>
<dbReference type="InterPro" id="IPR001478">
    <property type="entry name" value="PDZ"/>
</dbReference>
<feature type="domain" description="PDZ" evidence="2">
    <location>
        <begin position="115"/>
        <end position="196"/>
    </location>
</feature>
<dbReference type="Gene3D" id="3.30.230.10">
    <property type="match status" value="1"/>
</dbReference>
<dbReference type="Pfam" id="PF05362">
    <property type="entry name" value="Lon_C"/>
    <property type="match status" value="1"/>
</dbReference>
<evidence type="ECO:0000313" key="3">
    <source>
        <dbReference type="EMBL" id="RXW33270.1"/>
    </source>
</evidence>
<accession>A0A4Q2EI60</accession>
<dbReference type="SUPFAM" id="SSF50156">
    <property type="entry name" value="PDZ domain-like"/>
    <property type="match status" value="1"/>
</dbReference>
<proteinExistence type="predicted"/>
<evidence type="ECO:0000259" key="2">
    <source>
        <dbReference type="SMART" id="SM00228"/>
    </source>
</evidence>
<dbReference type="SUPFAM" id="SSF54211">
    <property type="entry name" value="Ribosomal protein S5 domain 2-like"/>
    <property type="match status" value="1"/>
</dbReference>
<dbReference type="InterPro" id="IPR008269">
    <property type="entry name" value="Lon_proteolytic"/>
</dbReference>
<dbReference type="RefSeq" id="WP_129457236.1">
    <property type="nucleotide sequence ID" value="NZ_PPCV01000001.1"/>
</dbReference>
<protein>
    <recommendedName>
        <fullName evidence="2">PDZ domain-containing protein</fullName>
    </recommendedName>
</protein>
<dbReference type="SMART" id="SM00228">
    <property type="entry name" value="PDZ"/>
    <property type="match status" value="1"/>
</dbReference>
<dbReference type="InterPro" id="IPR036034">
    <property type="entry name" value="PDZ_sf"/>
</dbReference>
<reference evidence="3 4" key="1">
    <citation type="submission" date="2018-01" db="EMBL/GenBank/DDBJ databases">
        <title>Lactibacter flavus gen. nov., sp. nov., a novel bacterium of the family Propionibacteriaceae isolated from raw milk and dairy products.</title>
        <authorList>
            <person name="Wenning M."/>
            <person name="Breitenwieser F."/>
            <person name="Huptas C."/>
            <person name="von Neubeck M."/>
            <person name="Busse H.-J."/>
            <person name="Scherer S."/>
        </authorList>
    </citation>
    <scope>NUCLEOTIDE SEQUENCE [LARGE SCALE GENOMIC DNA]</scope>
    <source>
        <strain evidence="3 4">VG341</strain>
    </source>
</reference>
<dbReference type="Gene3D" id="2.30.42.10">
    <property type="match status" value="1"/>
</dbReference>
<dbReference type="AlphaFoldDB" id="A0A4Q2EI60"/>
<gene>
    <name evidence="3" type="ORF">C1706_00415</name>
</gene>
<evidence type="ECO:0000313" key="4">
    <source>
        <dbReference type="Proteomes" id="UP000290624"/>
    </source>
</evidence>
<keyword evidence="1" id="KW-0732">Signal</keyword>
<organism evidence="3 4">
    <name type="scientific">Propioniciclava flava</name>
    <dbReference type="NCBI Taxonomy" id="2072026"/>
    <lineage>
        <taxon>Bacteria</taxon>
        <taxon>Bacillati</taxon>
        <taxon>Actinomycetota</taxon>
        <taxon>Actinomycetes</taxon>
        <taxon>Propionibacteriales</taxon>
        <taxon>Propionibacteriaceae</taxon>
        <taxon>Propioniciclava</taxon>
    </lineage>
</organism>
<dbReference type="Pfam" id="PF13180">
    <property type="entry name" value="PDZ_2"/>
    <property type="match status" value="1"/>
</dbReference>
<name>A0A4Q2EI60_9ACTN</name>